<dbReference type="SUPFAM" id="SSF53335">
    <property type="entry name" value="S-adenosyl-L-methionine-dependent methyltransferases"/>
    <property type="match status" value="1"/>
</dbReference>
<dbReference type="EMBL" id="JAKIXB020000031">
    <property type="protein sequence ID" value="KAL1595609.1"/>
    <property type="molecule type" value="Genomic_DNA"/>
</dbReference>
<keyword evidence="3" id="KW-1185">Reference proteome</keyword>
<reference evidence="2 3" key="1">
    <citation type="submission" date="2024-02" db="EMBL/GenBank/DDBJ databases">
        <title>De novo assembly and annotation of 12 fungi associated with fruit tree decline syndrome in Ontario, Canada.</title>
        <authorList>
            <person name="Sulman M."/>
            <person name="Ellouze W."/>
            <person name="Ilyukhin E."/>
        </authorList>
    </citation>
    <scope>NUCLEOTIDE SEQUENCE [LARGE SCALE GENOMIC DNA]</scope>
    <source>
        <strain evidence="2 3">M97-236</strain>
    </source>
</reference>
<dbReference type="InterPro" id="IPR029063">
    <property type="entry name" value="SAM-dependent_MTases_sf"/>
</dbReference>
<gene>
    <name evidence="2" type="ORF">SLS59_008247</name>
</gene>
<proteinExistence type="predicted"/>
<evidence type="ECO:0000256" key="1">
    <source>
        <dbReference type="SAM" id="MobiDB-lite"/>
    </source>
</evidence>
<protein>
    <submittedName>
        <fullName evidence="2">Uncharacterized protein</fullName>
    </submittedName>
</protein>
<organism evidence="2 3">
    <name type="scientific">Nothophoma quercina</name>
    <dbReference type="NCBI Taxonomy" id="749835"/>
    <lineage>
        <taxon>Eukaryota</taxon>
        <taxon>Fungi</taxon>
        <taxon>Dikarya</taxon>
        <taxon>Ascomycota</taxon>
        <taxon>Pezizomycotina</taxon>
        <taxon>Dothideomycetes</taxon>
        <taxon>Pleosporomycetidae</taxon>
        <taxon>Pleosporales</taxon>
        <taxon>Pleosporineae</taxon>
        <taxon>Didymellaceae</taxon>
        <taxon>Nothophoma</taxon>
    </lineage>
</organism>
<name>A0ABR3QTX7_9PLEO</name>
<accession>A0ABR3QTX7</accession>
<dbReference type="Proteomes" id="UP001521222">
    <property type="component" value="Unassembled WGS sequence"/>
</dbReference>
<feature type="region of interest" description="Disordered" evidence="1">
    <location>
        <begin position="169"/>
        <end position="196"/>
    </location>
</feature>
<sequence length="196" mass="22778">MSLGIFEDFREVLQKGFNNLAPGGWMESQELFSKVYCDDGTMPDNWPLLQWSLDQDEAAMHLGKPLRIANKLKKWYEQAGFVDVKEEVFHIPITEWAKEGRLKLFGKFMAWNMQLGLYGWSINYFNRAWDWTEAEVRVRCAHVHNALEDRTVHAYYKVYVVYGRKPCEGEAPSQVPKPENWPTEGNSSGDDADSEY</sequence>
<evidence type="ECO:0000313" key="2">
    <source>
        <dbReference type="EMBL" id="KAL1595609.1"/>
    </source>
</evidence>
<evidence type="ECO:0000313" key="3">
    <source>
        <dbReference type="Proteomes" id="UP001521222"/>
    </source>
</evidence>
<comment type="caution">
    <text evidence="2">The sequence shown here is derived from an EMBL/GenBank/DDBJ whole genome shotgun (WGS) entry which is preliminary data.</text>
</comment>